<comment type="catalytic activity">
    <reaction evidence="19">
        <text>L-histidyl-L-alpha-amino acid(out) = L-histidyl-L-alpha-amino acid(in)</text>
        <dbReference type="Rhea" id="RHEA:79379"/>
        <dbReference type="ChEBI" id="CHEBI:229964"/>
    </reaction>
</comment>
<evidence type="ECO:0000256" key="24">
    <source>
        <dbReference type="ARBA" id="ARBA00045709"/>
    </source>
</evidence>
<comment type="catalytic activity">
    <reaction evidence="18">
        <text>L-arginyl-glycine(out) = L-arginyl-glycine(in)</text>
        <dbReference type="Rhea" id="RHEA:79391"/>
        <dbReference type="ChEBI" id="CHEBI:229955"/>
    </reaction>
</comment>
<dbReference type="EMBL" id="VBAK01000095">
    <property type="protein sequence ID" value="TMI91382.1"/>
    <property type="molecule type" value="Genomic_DNA"/>
</dbReference>
<evidence type="ECO:0000256" key="9">
    <source>
        <dbReference type="ARBA" id="ARBA00044876"/>
    </source>
</evidence>
<keyword evidence="6 26" id="KW-1133">Transmembrane helix</keyword>
<evidence type="ECO:0000256" key="11">
    <source>
        <dbReference type="ARBA" id="ARBA00044881"/>
    </source>
</evidence>
<accession>A0A537K770</accession>
<evidence type="ECO:0000313" key="28">
    <source>
        <dbReference type="EMBL" id="TMI91382.1"/>
    </source>
</evidence>
<evidence type="ECO:0000256" key="13">
    <source>
        <dbReference type="ARBA" id="ARBA00044891"/>
    </source>
</evidence>
<feature type="transmembrane region" description="Helical" evidence="26">
    <location>
        <begin position="182"/>
        <end position="201"/>
    </location>
</feature>
<keyword evidence="5 26" id="KW-0812">Transmembrane</keyword>
<keyword evidence="7 26" id="KW-0472">Membrane</keyword>
<dbReference type="GO" id="GO:0005765">
    <property type="term" value="C:lysosomal membrane"/>
    <property type="evidence" value="ECO:0007669"/>
    <property type="project" value="UniProtKB-SubCell"/>
</dbReference>
<evidence type="ECO:0000256" key="19">
    <source>
        <dbReference type="ARBA" id="ARBA00044912"/>
    </source>
</evidence>
<protein>
    <recommendedName>
        <fullName evidence="22">Lysosomal dipeptide transporter MFSD1</fullName>
    </recommendedName>
    <alternativeName>
        <fullName evidence="23">Major facilitator superfamily domain-containing protein 1</fullName>
    </alternativeName>
</protein>
<comment type="catalytic activity">
    <reaction evidence="16">
        <text>L-arginyl-L-alpha-amino acid(out) = L-arginyl-L-alpha-amino acid(in)</text>
        <dbReference type="Rhea" id="RHEA:79371"/>
        <dbReference type="ChEBI" id="CHEBI:84315"/>
    </reaction>
</comment>
<feature type="transmembrane region" description="Helical" evidence="26">
    <location>
        <begin position="89"/>
        <end position="106"/>
    </location>
</feature>
<dbReference type="PANTHER" id="PTHR23512">
    <property type="entry name" value="MAJOR FACILITATOR SUPERFAMILY DOMAIN-CONTAINING PROTEIN 1"/>
    <property type="match status" value="1"/>
</dbReference>
<dbReference type="Gene3D" id="1.20.1250.20">
    <property type="entry name" value="MFS general substrate transporter like domains"/>
    <property type="match status" value="2"/>
</dbReference>
<evidence type="ECO:0000256" key="4">
    <source>
        <dbReference type="ARBA" id="ARBA00022448"/>
    </source>
</evidence>
<dbReference type="SUPFAM" id="SSF103473">
    <property type="entry name" value="MFS general substrate transporter"/>
    <property type="match status" value="1"/>
</dbReference>
<evidence type="ECO:0000256" key="18">
    <source>
        <dbReference type="ARBA" id="ARBA00044903"/>
    </source>
</evidence>
<feature type="transmembrane region" description="Helical" evidence="26">
    <location>
        <begin position="352"/>
        <end position="369"/>
    </location>
</feature>
<feature type="transmembrane region" description="Helical" evidence="26">
    <location>
        <begin position="58"/>
        <end position="77"/>
    </location>
</feature>
<comment type="catalytic activity">
    <reaction evidence="21">
        <text>L-lysyl-glycine(out) = L-lysyl-glycine(in)</text>
        <dbReference type="Rhea" id="RHEA:79407"/>
        <dbReference type="ChEBI" id="CHEBI:191202"/>
    </reaction>
</comment>
<comment type="similarity">
    <text evidence="3">Belongs to the major facilitator superfamily.</text>
</comment>
<evidence type="ECO:0000256" key="3">
    <source>
        <dbReference type="ARBA" id="ARBA00008335"/>
    </source>
</evidence>
<name>A0A537K770_9BACT</name>
<evidence type="ECO:0000256" key="21">
    <source>
        <dbReference type="ARBA" id="ARBA00044924"/>
    </source>
</evidence>
<comment type="subunit">
    <text evidence="25">Homodimer. Interacts with lysosomal protein GLMP (via lumenal domain); the interaction starts while both proteins are still in the endoplasmic reticulum and is required for stabilization of MFSD1 in lysosomes but has no direct effect on its targeting to lysosomes or transporter activity.</text>
</comment>
<comment type="catalytic activity">
    <reaction evidence="17">
        <text>L-lysyl-L-lysine(out) = L-lysyl-L-lysine(in)</text>
        <dbReference type="Rhea" id="RHEA:79403"/>
        <dbReference type="ChEBI" id="CHEBI:229956"/>
    </reaction>
</comment>
<dbReference type="PANTHER" id="PTHR23512:SF3">
    <property type="entry name" value="MAJOR FACILITATOR SUPERFAMILY DOMAIN-CONTAINING PROTEIN 1"/>
    <property type="match status" value="1"/>
</dbReference>
<evidence type="ECO:0000256" key="5">
    <source>
        <dbReference type="ARBA" id="ARBA00022692"/>
    </source>
</evidence>
<feature type="transmembrane region" description="Helical" evidence="26">
    <location>
        <begin position="144"/>
        <end position="162"/>
    </location>
</feature>
<dbReference type="InterPro" id="IPR011701">
    <property type="entry name" value="MFS"/>
</dbReference>
<evidence type="ECO:0000256" key="8">
    <source>
        <dbReference type="ARBA" id="ARBA00023228"/>
    </source>
</evidence>
<comment type="catalytic activity">
    <reaction evidence="9">
        <text>L-lysyl-L-alanine(out) = L-lysyl-L-alanine(in)</text>
        <dbReference type="Rhea" id="RHEA:79399"/>
        <dbReference type="ChEBI" id="CHEBI:229954"/>
    </reaction>
</comment>
<feature type="domain" description="Major facilitator superfamily (MFS) profile" evidence="27">
    <location>
        <begin position="23"/>
        <end position="417"/>
    </location>
</feature>
<evidence type="ECO:0000256" key="2">
    <source>
        <dbReference type="ARBA" id="ARBA00004651"/>
    </source>
</evidence>
<evidence type="ECO:0000256" key="16">
    <source>
        <dbReference type="ARBA" id="ARBA00044899"/>
    </source>
</evidence>
<comment type="catalytic activity">
    <reaction evidence="13">
        <text>L-lysyl-L-alpha-amino acid(out) = L-lysyl-L-alpha-amino acid(in)</text>
        <dbReference type="Rhea" id="RHEA:79387"/>
        <dbReference type="ChEBI" id="CHEBI:229965"/>
    </reaction>
</comment>
<dbReference type="InterPro" id="IPR020846">
    <property type="entry name" value="MFS_dom"/>
</dbReference>
<evidence type="ECO:0000256" key="1">
    <source>
        <dbReference type="ARBA" id="ARBA00004155"/>
    </source>
</evidence>
<dbReference type="GO" id="GO:0005886">
    <property type="term" value="C:plasma membrane"/>
    <property type="evidence" value="ECO:0007669"/>
    <property type="project" value="UniProtKB-SubCell"/>
</dbReference>
<reference evidence="28 29" key="1">
    <citation type="journal article" date="2019" name="Nat. Microbiol.">
        <title>Mediterranean grassland soil C-N compound turnover is dependent on rainfall and depth, and is mediated by genomically divergent microorganisms.</title>
        <authorList>
            <person name="Diamond S."/>
            <person name="Andeer P.F."/>
            <person name="Li Z."/>
            <person name="Crits-Christoph A."/>
            <person name="Burstein D."/>
            <person name="Anantharaman K."/>
            <person name="Lane K.R."/>
            <person name="Thomas B.C."/>
            <person name="Pan C."/>
            <person name="Northen T.R."/>
            <person name="Banfield J.F."/>
        </authorList>
    </citation>
    <scope>NUCLEOTIDE SEQUENCE [LARGE SCALE GENOMIC DNA]</scope>
    <source>
        <strain evidence="28">NP_3</strain>
    </source>
</reference>
<dbReference type="GO" id="GO:0022857">
    <property type="term" value="F:transmembrane transporter activity"/>
    <property type="evidence" value="ECO:0007669"/>
    <property type="project" value="InterPro"/>
</dbReference>
<comment type="catalytic activity">
    <reaction evidence="12">
        <text>L-alpha-aminoacyl-L-histidine(out) = L-alpha-aminoacyl-L-histidine(in)</text>
        <dbReference type="Rhea" id="RHEA:79375"/>
        <dbReference type="ChEBI" id="CHEBI:229967"/>
    </reaction>
</comment>
<gene>
    <name evidence="28" type="ORF">E6H00_04150</name>
</gene>
<feature type="transmembrane region" description="Helical" evidence="26">
    <location>
        <begin position="322"/>
        <end position="340"/>
    </location>
</feature>
<evidence type="ECO:0000256" key="23">
    <source>
        <dbReference type="ARBA" id="ARBA00045018"/>
    </source>
</evidence>
<evidence type="ECO:0000256" key="12">
    <source>
        <dbReference type="ARBA" id="ARBA00044884"/>
    </source>
</evidence>
<dbReference type="Pfam" id="PF07690">
    <property type="entry name" value="MFS_1"/>
    <property type="match status" value="1"/>
</dbReference>
<evidence type="ECO:0000256" key="14">
    <source>
        <dbReference type="ARBA" id="ARBA00044893"/>
    </source>
</evidence>
<feature type="transmembrane region" description="Helical" evidence="26">
    <location>
        <begin position="297"/>
        <end position="316"/>
    </location>
</feature>
<evidence type="ECO:0000256" key="17">
    <source>
        <dbReference type="ARBA" id="ARBA00044900"/>
    </source>
</evidence>
<comment type="catalytic activity">
    <reaction evidence="14">
        <text>L-alpha-aminoacyl-L-lysine(out) = L-alpha-aminoacyl-L-lysine(in)</text>
        <dbReference type="Rhea" id="RHEA:79383"/>
        <dbReference type="ChEBI" id="CHEBI:229966"/>
    </reaction>
</comment>
<evidence type="ECO:0000256" key="26">
    <source>
        <dbReference type="SAM" id="Phobius"/>
    </source>
</evidence>
<comment type="catalytic activity">
    <reaction evidence="20">
        <text>L-alanyl-L-lysine(out) = L-alanyl-L-lysine(in)</text>
        <dbReference type="Rhea" id="RHEA:79415"/>
        <dbReference type="ChEBI" id="CHEBI:192470"/>
    </reaction>
</comment>
<sequence>MTHSSPAGAVSGGRDSSPLRWAALALAAATIFSSYYESDAIGPIADLLERQRGFTQSQIGDLTAVISLPNILLAVLNGVLIDRFGPARIILWTAVTGFAGAVLTAIGTPYELMWSGRLVFGISEGAIFIALVAGVAQWFSRREIALATAIFLSLARVGSFTLDVSPSWARPLYDAGWQPPLWLGAAITGGGFVSALLFRALDARHVRATPAPAVAGERVSWSAIWTFDLSFWYILGLHVLYAAVFFPFRQTYAIEYLQHVKGLALQQAGNVNSGVFAAAIFATPLFGLLADRVGHRALMLTFGTLLLPITFIVLGLTDLNPWISTVLMGVSFALVPAIIWPSTTLIVDPRRLGTALGVITLLQNVGLWGSNRIAGWLADKAGAGPANPAGYATMLWFFGLLSLTALTSAVLLWRREMGPHGHGLELARLHAGS</sequence>
<evidence type="ECO:0000256" key="20">
    <source>
        <dbReference type="ARBA" id="ARBA00044919"/>
    </source>
</evidence>
<dbReference type="InterPro" id="IPR036259">
    <property type="entry name" value="MFS_trans_sf"/>
</dbReference>
<comment type="caution">
    <text evidence="28">The sequence shown here is derived from an EMBL/GenBank/DDBJ whole genome shotgun (WGS) entry which is preliminary data.</text>
</comment>
<feature type="transmembrane region" description="Helical" evidence="26">
    <location>
        <begin position="389"/>
        <end position="413"/>
    </location>
</feature>
<keyword evidence="8" id="KW-0458">Lysosome</keyword>
<keyword evidence="4" id="KW-0813">Transport</keyword>
<dbReference type="PROSITE" id="PS50850">
    <property type="entry name" value="MFS"/>
    <property type="match status" value="1"/>
</dbReference>
<comment type="catalytic activity">
    <reaction evidence="10">
        <text>L-histidyl-glycine(out) = L-histidyl-glycine(in)</text>
        <dbReference type="Rhea" id="RHEA:79395"/>
        <dbReference type="ChEBI" id="CHEBI:229957"/>
    </reaction>
</comment>
<proteinExistence type="inferred from homology"/>
<evidence type="ECO:0000256" key="6">
    <source>
        <dbReference type="ARBA" id="ARBA00022989"/>
    </source>
</evidence>
<feature type="transmembrane region" description="Helical" evidence="26">
    <location>
        <begin position="118"/>
        <end position="139"/>
    </location>
</feature>
<dbReference type="InterPro" id="IPR052187">
    <property type="entry name" value="MFSD1"/>
</dbReference>
<evidence type="ECO:0000256" key="7">
    <source>
        <dbReference type="ARBA" id="ARBA00023136"/>
    </source>
</evidence>
<comment type="catalytic activity">
    <reaction evidence="15">
        <text>L-aspartyl-L-lysine(out) = L-aspartyl-L-lysine(in)</text>
        <dbReference type="Rhea" id="RHEA:79411"/>
        <dbReference type="ChEBI" id="CHEBI:229953"/>
    </reaction>
</comment>
<dbReference type="AlphaFoldDB" id="A0A537K770"/>
<feature type="transmembrane region" description="Helical" evidence="26">
    <location>
        <begin position="222"/>
        <end position="248"/>
    </location>
</feature>
<evidence type="ECO:0000256" key="25">
    <source>
        <dbReference type="ARBA" id="ARBA00046376"/>
    </source>
</evidence>
<feature type="transmembrane region" description="Helical" evidence="26">
    <location>
        <begin position="268"/>
        <end position="290"/>
    </location>
</feature>
<organism evidence="28 29">
    <name type="scientific">Candidatus Segetimicrobium genomatis</name>
    <dbReference type="NCBI Taxonomy" id="2569760"/>
    <lineage>
        <taxon>Bacteria</taxon>
        <taxon>Bacillati</taxon>
        <taxon>Candidatus Sysuimicrobiota</taxon>
        <taxon>Candidatus Sysuimicrobiia</taxon>
        <taxon>Candidatus Sysuimicrobiales</taxon>
        <taxon>Candidatus Segetimicrobiaceae</taxon>
        <taxon>Candidatus Segetimicrobium</taxon>
    </lineage>
</organism>
<evidence type="ECO:0000259" key="27">
    <source>
        <dbReference type="PROSITE" id="PS50850"/>
    </source>
</evidence>
<comment type="function">
    <text evidence="24">Lysosomal dipeptide uniporter that selectively exports lysine, arginine or histidine-containing dipeptides with a net positive charge from the lysosome lumen into the cytosol. Could play a role in a specific type of protein O-glycosylation indirectly regulating macrophages migration and tissue invasion. Also essential for liver homeostasis.</text>
</comment>
<evidence type="ECO:0000313" key="29">
    <source>
        <dbReference type="Proteomes" id="UP000318509"/>
    </source>
</evidence>
<comment type="catalytic activity">
    <reaction evidence="11">
        <text>L-alpha-aminoacyl-L-arginine(out) = L-alpha-aminoacyl-L-arginine(in)</text>
        <dbReference type="Rhea" id="RHEA:79367"/>
        <dbReference type="ChEBI" id="CHEBI:229968"/>
    </reaction>
</comment>
<evidence type="ECO:0000256" key="22">
    <source>
        <dbReference type="ARBA" id="ARBA00044985"/>
    </source>
</evidence>
<evidence type="ECO:0000256" key="10">
    <source>
        <dbReference type="ARBA" id="ARBA00044878"/>
    </source>
</evidence>
<dbReference type="Proteomes" id="UP000318509">
    <property type="component" value="Unassembled WGS sequence"/>
</dbReference>
<evidence type="ECO:0000256" key="15">
    <source>
        <dbReference type="ARBA" id="ARBA00044898"/>
    </source>
</evidence>
<comment type="subcellular location">
    <subcellularLocation>
        <location evidence="2">Cell membrane</location>
        <topology evidence="2">Multi-pass membrane protein</topology>
    </subcellularLocation>
    <subcellularLocation>
        <location evidence="1">Lysosome membrane</location>
        <topology evidence="1">Multi-pass membrane protein</topology>
    </subcellularLocation>
</comment>